<accession>A0A1H1FUY3</accession>
<dbReference type="InterPro" id="IPR001314">
    <property type="entry name" value="Peptidase_S1A"/>
</dbReference>
<dbReference type="Gene3D" id="2.40.10.10">
    <property type="entry name" value="Trypsin-like serine proteases"/>
    <property type="match status" value="1"/>
</dbReference>
<dbReference type="SMART" id="SM00020">
    <property type="entry name" value="Tryp_SPc"/>
    <property type="match status" value="1"/>
</dbReference>
<dbReference type="GO" id="GO:0006508">
    <property type="term" value="P:proteolysis"/>
    <property type="evidence" value="ECO:0007669"/>
    <property type="project" value="InterPro"/>
</dbReference>
<dbReference type="Proteomes" id="UP000199301">
    <property type="component" value="Unassembled WGS sequence"/>
</dbReference>
<dbReference type="SUPFAM" id="SSF50494">
    <property type="entry name" value="Trypsin-like serine proteases"/>
    <property type="match status" value="1"/>
</dbReference>
<reference evidence="3" key="1">
    <citation type="submission" date="2016-10" db="EMBL/GenBank/DDBJ databases">
        <authorList>
            <person name="Varghese N."/>
            <person name="Submissions S."/>
        </authorList>
    </citation>
    <scope>NUCLEOTIDE SEQUENCE [LARGE SCALE GENOMIC DNA]</scope>
    <source>
        <strain evidence="3">DSM 45459</strain>
    </source>
</reference>
<proteinExistence type="predicted"/>
<feature type="domain" description="Peptidase S1" evidence="1">
    <location>
        <begin position="42"/>
        <end position="290"/>
    </location>
</feature>
<evidence type="ECO:0000259" key="1">
    <source>
        <dbReference type="PROSITE" id="PS50240"/>
    </source>
</evidence>
<dbReference type="PANTHER" id="PTHR24260">
    <property type="match status" value="1"/>
</dbReference>
<gene>
    <name evidence="2" type="ORF">SAMN04489718_3256</name>
</gene>
<dbReference type="PANTHER" id="PTHR24260:SF136">
    <property type="entry name" value="GH08193P-RELATED"/>
    <property type="match status" value="1"/>
</dbReference>
<evidence type="ECO:0000313" key="2">
    <source>
        <dbReference type="EMBL" id="SDR04787.1"/>
    </source>
</evidence>
<dbReference type="InterPro" id="IPR009003">
    <property type="entry name" value="Peptidase_S1_PA"/>
</dbReference>
<dbReference type="Pfam" id="PF00089">
    <property type="entry name" value="Trypsin"/>
    <property type="match status" value="1"/>
</dbReference>
<organism evidence="2 3">
    <name type="scientific">Actinopolyspora saharensis</name>
    <dbReference type="NCBI Taxonomy" id="995062"/>
    <lineage>
        <taxon>Bacteria</taxon>
        <taxon>Bacillati</taxon>
        <taxon>Actinomycetota</taxon>
        <taxon>Actinomycetes</taxon>
        <taxon>Actinopolysporales</taxon>
        <taxon>Actinopolysporaceae</taxon>
        <taxon>Actinopolyspora</taxon>
    </lineage>
</organism>
<dbReference type="InterPro" id="IPR043504">
    <property type="entry name" value="Peptidase_S1_PA_chymotrypsin"/>
</dbReference>
<dbReference type="AlphaFoldDB" id="A0A1H1FUY3"/>
<dbReference type="RefSeq" id="WP_175455125.1">
    <property type="nucleotide sequence ID" value="NZ_FNKO01000002.1"/>
</dbReference>
<dbReference type="EMBL" id="FNKO01000002">
    <property type="protein sequence ID" value="SDR04787.1"/>
    <property type="molecule type" value="Genomic_DNA"/>
</dbReference>
<dbReference type="STRING" id="995062.SAMN04489718_3256"/>
<dbReference type="PRINTS" id="PR00722">
    <property type="entry name" value="CHYMOTRYPSIN"/>
</dbReference>
<dbReference type="InterPro" id="IPR018114">
    <property type="entry name" value="TRYPSIN_HIS"/>
</dbReference>
<sequence>MIRFAKHGAPAGICSSAVLAPLALAVLITVSAVFGAGAARAVSDGTEVRSRAEAPWNSTLIIKGDGPLQERVTCGGALVTPRRVVTAAHCVSGMPLDELKRRIEVHVGARELSGDPGRTAQLTGVRAHPRYRLVPSPENPDSGTMSSATHDIAVLTLDRAVCEVPTLPVADEAARVNDPAVLYGHGLTGPSSRGDVLRRGTYRVRPTEECAEATPAVVDGESMMCGRGWQAEACLGDSGGPLVGYRSGRPELIGVFSFGMETAGEPCGTAGPNFFTEANAVHDWLVERLADPVEG</sequence>
<protein>
    <submittedName>
        <fullName evidence="2">Trypsin</fullName>
    </submittedName>
</protein>
<keyword evidence="3" id="KW-1185">Reference proteome</keyword>
<dbReference type="PROSITE" id="PS00134">
    <property type="entry name" value="TRYPSIN_HIS"/>
    <property type="match status" value="1"/>
</dbReference>
<dbReference type="PROSITE" id="PS50240">
    <property type="entry name" value="TRYPSIN_DOM"/>
    <property type="match status" value="1"/>
</dbReference>
<dbReference type="InterPro" id="IPR001254">
    <property type="entry name" value="Trypsin_dom"/>
</dbReference>
<dbReference type="InterPro" id="IPR051333">
    <property type="entry name" value="CLIP_Serine_Protease"/>
</dbReference>
<dbReference type="GO" id="GO:0004252">
    <property type="term" value="F:serine-type endopeptidase activity"/>
    <property type="evidence" value="ECO:0007669"/>
    <property type="project" value="InterPro"/>
</dbReference>
<evidence type="ECO:0000313" key="3">
    <source>
        <dbReference type="Proteomes" id="UP000199301"/>
    </source>
</evidence>
<name>A0A1H1FUY3_9ACTN</name>